<name>A0AAN8SDX1_POLSC</name>
<accession>A0AAN8SDX1</accession>
<evidence type="ECO:0000313" key="2">
    <source>
        <dbReference type="EMBL" id="KAK6645193.1"/>
    </source>
</evidence>
<dbReference type="EMBL" id="JAWJWE010000001">
    <property type="protein sequence ID" value="KAK6645193.1"/>
    <property type="molecule type" value="Genomic_DNA"/>
</dbReference>
<proteinExistence type="predicted"/>
<feature type="compositionally biased region" description="Basic and acidic residues" evidence="1">
    <location>
        <begin position="64"/>
        <end position="77"/>
    </location>
</feature>
<evidence type="ECO:0000256" key="1">
    <source>
        <dbReference type="SAM" id="MobiDB-lite"/>
    </source>
</evidence>
<comment type="caution">
    <text evidence="2">The sequence shown here is derived from an EMBL/GenBank/DDBJ whole genome shotgun (WGS) entry which is preliminary data.</text>
</comment>
<evidence type="ECO:0000313" key="3">
    <source>
        <dbReference type="Proteomes" id="UP001372834"/>
    </source>
</evidence>
<gene>
    <name evidence="2" type="ORF">RUM43_001469</name>
</gene>
<sequence>MEDSIHGLLNHVKNDIIQRGLDVTSRTPLKSNGCQEGKMKAGSNESSRQWLEPKSLSDLSDNSKGTEVEDSETHLLKTENPGGNLKVDIKRKMPGLEKIRQIARKNMTAPEKLTKGEFQSE</sequence>
<protein>
    <submittedName>
        <fullName evidence="2">Uncharacterized protein</fullName>
    </submittedName>
</protein>
<reference evidence="2 3" key="1">
    <citation type="submission" date="2023-10" db="EMBL/GenBank/DDBJ databases">
        <title>Genomes of two closely related lineages of the louse Polyplax serrata with different host specificities.</title>
        <authorList>
            <person name="Martinu J."/>
            <person name="Tarabai H."/>
            <person name="Stefka J."/>
            <person name="Hypsa V."/>
        </authorList>
    </citation>
    <scope>NUCLEOTIDE SEQUENCE [LARGE SCALE GENOMIC DNA]</scope>
    <source>
        <strain evidence="2">HR10_N</strain>
    </source>
</reference>
<dbReference type="Proteomes" id="UP001372834">
    <property type="component" value="Unassembled WGS sequence"/>
</dbReference>
<organism evidence="2 3">
    <name type="scientific">Polyplax serrata</name>
    <name type="common">Common mouse louse</name>
    <dbReference type="NCBI Taxonomy" id="468196"/>
    <lineage>
        <taxon>Eukaryota</taxon>
        <taxon>Metazoa</taxon>
        <taxon>Ecdysozoa</taxon>
        <taxon>Arthropoda</taxon>
        <taxon>Hexapoda</taxon>
        <taxon>Insecta</taxon>
        <taxon>Pterygota</taxon>
        <taxon>Neoptera</taxon>
        <taxon>Paraneoptera</taxon>
        <taxon>Psocodea</taxon>
        <taxon>Troctomorpha</taxon>
        <taxon>Phthiraptera</taxon>
        <taxon>Anoplura</taxon>
        <taxon>Polyplacidae</taxon>
        <taxon>Polyplax</taxon>
    </lineage>
</organism>
<feature type="region of interest" description="Disordered" evidence="1">
    <location>
        <begin position="26"/>
        <end position="87"/>
    </location>
</feature>
<dbReference type="AlphaFoldDB" id="A0AAN8SDX1"/>